<dbReference type="Proteomes" id="UP001241747">
    <property type="component" value="Unassembled WGS sequence"/>
</dbReference>
<comment type="caution">
    <text evidence="1">The sequence shown here is derived from an EMBL/GenBank/DDBJ whole genome shotgun (WGS) entry which is preliminary data.</text>
</comment>
<evidence type="ECO:0000313" key="2">
    <source>
        <dbReference type="Proteomes" id="UP001241747"/>
    </source>
</evidence>
<keyword evidence="2" id="KW-1185">Reference proteome</keyword>
<proteinExistence type="predicted"/>
<evidence type="ECO:0000313" key="1">
    <source>
        <dbReference type="EMBL" id="MDQ0506124.1"/>
    </source>
</evidence>
<organism evidence="1 2">
    <name type="scientific">Xanthobacter agilis</name>
    <dbReference type="NCBI Taxonomy" id="47492"/>
    <lineage>
        <taxon>Bacteria</taxon>
        <taxon>Pseudomonadati</taxon>
        <taxon>Pseudomonadota</taxon>
        <taxon>Alphaproteobacteria</taxon>
        <taxon>Hyphomicrobiales</taxon>
        <taxon>Xanthobacteraceae</taxon>
        <taxon>Xanthobacter</taxon>
    </lineage>
</organism>
<name>A0ABU0LG54_XANAG</name>
<dbReference type="RefSeq" id="WP_237343793.1">
    <property type="nucleotide sequence ID" value="NZ_JABWGX010000001.1"/>
</dbReference>
<gene>
    <name evidence="1" type="ORF">QOZ94_002928</name>
</gene>
<accession>A0ABU0LG54</accession>
<dbReference type="EMBL" id="JAUSVY010000006">
    <property type="protein sequence ID" value="MDQ0506124.1"/>
    <property type="molecule type" value="Genomic_DNA"/>
</dbReference>
<reference evidence="1 2" key="1">
    <citation type="submission" date="2023-07" db="EMBL/GenBank/DDBJ databases">
        <title>Genomic Encyclopedia of Type Strains, Phase IV (KMG-IV): sequencing the most valuable type-strain genomes for metagenomic binning, comparative biology and taxonomic classification.</title>
        <authorList>
            <person name="Goeker M."/>
        </authorList>
    </citation>
    <scope>NUCLEOTIDE SEQUENCE [LARGE SCALE GENOMIC DNA]</scope>
    <source>
        <strain evidence="1 2">DSM 3770</strain>
    </source>
</reference>
<protein>
    <submittedName>
        <fullName evidence="1">Uncharacterized protein</fullName>
    </submittedName>
</protein>
<sequence length="149" mass="15545">MQMVRQGVRSRGGRVVRGAGVALAVVGFALAALPAASAQTFGAFDFVAPPSAEANRVYGVNRKTGELSACQFERPAGSSVGVTRCFALGEGAGAQKAGRYGLLATHYAGETGVFRVNYETGEMSICYVRDLPRADGKVEPTVLCTPQGR</sequence>